<dbReference type="InterPro" id="IPR026433">
    <property type="entry name" value="MarR_EPS"/>
</dbReference>
<dbReference type="HOGENOM" id="CLU_147409_1_0_6"/>
<dbReference type="RefSeq" id="WP_006459113.1">
    <property type="nucleotide sequence ID" value="NZ_CP007030.1"/>
</dbReference>
<proteinExistence type="predicted"/>
<name>W0DUY7_9GAMM</name>
<feature type="coiled-coil region" evidence="1">
    <location>
        <begin position="73"/>
        <end position="100"/>
    </location>
</feature>
<dbReference type="NCBIfam" id="TIGR04176">
    <property type="entry name" value="MarR_EPS"/>
    <property type="match status" value="1"/>
</dbReference>
<sequence>MDPETRLQTLRHISTEPTQRTLADKLGFSIGKTNYVLKALIDKGLVKAERFAQSSNKLGYRYILTPQGIRERIELTEKFIQRKREEYEQLTEELRDIQKADAGE</sequence>
<reference evidence="2 3" key="1">
    <citation type="submission" date="2013-12" db="EMBL/GenBank/DDBJ databases">
        <authorList>
            <consortium name="DOE Joint Genome Institute"/>
            <person name="Kappler U."/>
            <person name="Huntemann M."/>
            <person name="Han J."/>
            <person name="Chen A."/>
            <person name="Kyrpides N."/>
            <person name="Mavromatis K."/>
            <person name="Markowitz V."/>
            <person name="Palaniappan K."/>
            <person name="Ivanova N."/>
            <person name="Schaumberg A."/>
            <person name="Pati A."/>
            <person name="Liolios K."/>
            <person name="Nordberg H.P."/>
            <person name="Cantor M.N."/>
            <person name="Hua S.X."/>
            <person name="Woyke T."/>
        </authorList>
    </citation>
    <scope>NUCLEOTIDE SEQUENCE [LARGE SCALE GENOMIC DNA]</scope>
    <source>
        <strain evidence="3">AL2</strain>
    </source>
</reference>
<dbReference type="InterPro" id="IPR036388">
    <property type="entry name" value="WH-like_DNA-bd_sf"/>
</dbReference>
<evidence type="ECO:0000256" key="1">
    <source>
        <dbReference type="SAM" id="Coils"/>
    </source>
</evidence>
<organism evidence="2 3">
    <name type="scientific">Thiomicrospira aerophila AL3</name>
    <dbReference type="NCBI Taxonomy" id="717772"/>
    <lineage>
        <taxon>Bacteria</taxon>
        <taxon>Pseudomonadati</taxon>
        <taxon>Pseudomonadota</taxon>
        <taxon>Gammaproteobacteria</taxon>
        <taxon>Thiotrichales</taxon>
        <taxon>Piscirickettsiaceae</taxon>
        <taxon>Thiomicrospira</taxon>
    </lineage>
</organism>
<evidence type="ECO:0000313" key="2">
    <source>
        <dbReference type="EMBL" id="AHF01103.1"/>
    </source>
</evidence>
<dbReference type="eggNOG" id="COG1846">
    <property type="taxonomic scope" value="Bacteria"/>
</dbReference>
<gene>
    <name evidence="2" type="ORF">THIAE_04210</name>
</gene>
<dbReference type="Proteomes" id="UP000005380">
    <property type="component" value="Chromosome"/>
</dbReference>
<dbReference type="InParanoid" id="W0DUY7"/>
<dbReference type="SUPFAM" id="SSF46785">
    <property type="entry name" value="Winged helix' DNA-binding domain"/>
    <property type="match status" value="1"/>
</dbReference>
<dbReference type="Pfam" id="PF13412">
    <property type="entry name" value="HTH_24"/>
    <property type="match status" value="1"/>
</dbReference>
<dbReference type="KEGG" id="tao:THIAE_04210"/>
<evidence type="ECO:0000313" key="3">
    <source>
        <dbReference type="Proteomes" id="UP000005380"/>
    </source>
</evidence>
<dbReference type="InterPro" id="IPR036390">
    <property type="entry name" value="WH_DNA-bd_sf"/>
</dbReference>
<keyword evidence="1" id="KW-0175">Coiled coil</keyword>
<dbReference type="OrthoDB" id="8537236at2"/>
<dbReference type="Gene3D" id="1.10.10.10">
    <property type="entry name" value="Winged helix-like DNA-binding domain superfamily/Winged helix DNA-binding domain"/>
    <property type="match status" value="1"/>
</dbReference>
<dbReference type="STRING" id="717772.THIAE_04210"/>
<accession>W0DUY7</accession>
<keyword evidence="3" id="KW-1185">Reference proteome</keyword>
<dbReference type="EMBL" id="CP007030">
    <property type="protein sequence ID" value="AHF01103.1"/>
    <property type="molecule type" value="Genomic_DNA"/>
</dbReference>
<dbReference type="AlphaFoldDB" id="W0DUY7"/>
<protein>
    <submittedName>
        <fullName evidence="2">AsnC family transcriptional regulator</fullName>
    </submittedName>
</protein>